<proteinExistence type="predicted"/>
<reference evidence="1 2" key="1">
    <citation type="submission" date="2019-04" db="EMBL/GenBank/DDBJ databases">
        <title>Geobacter ruber sp. nov., ferric-reducing bacteria isolated from paddy soil.</title>
        <authorList>
            <person name="Xu Z."/>
            <person name="Masuda Y."/>
            <person name="Itoh H."/>
            <person name="Senoo K."/>
        </authorList>
    </citation>
    <scope>NUCLEOTIDE SEQUENCE [LARGE SCALE GENOMIC DNA]</scope>
    <source>
        <strain evidence="1 2">Red88</strain>
    </source>
</reference>
<accession>A0A5A9XE29</accession>
<dbReference type="AlphaFoldDB" id="A0A5A9XE29"/>
<dbReference type="OrthoDB" id="2967346at2"/>
<dbReference type="Proteomes" id="UP000324298">
    <property type="component" value="Unassembled WGS sequence"/>
</dbReference>
<keyword evidence="2" id="KW-1185">Reference proteome</keyword>
<name>A0A5A9XE29_9BACT</name>
<evidence type="ECO:0000313" key="1">
    <source>
        <dbReference type="EMBL" id="KAA0890499.1"/>
    </source>
</evidence>
<organism evidence="1 2">
    <name type="scientific">Oryzomonas rubra</name>
    <dbReference type="NCBI Taxonomy" id="2509454"/>
    <lineage>
        <taxon>Bacteria</taxon>
        <taxon>Pseudomonadati</taxon>
        <taxon>Thermodesulfobacteriota</taxon>
        <taxon>Desulfuromonadia</taxon>
        <taxon>Geobacterales</taxon>
        <taxon>Geobacteraceae</taxon>
        <taxon>Oryzomonas</taxon>
    </lineage>
</organism>
<protein>
    <submittedName>
        <fullName evidence="1">Uncharacterized protein</fullName>
    </submittedName>
</protein>
<sequence length="367" mass="43008">MRNPYGNVFLIESPLQLLNAMEAKKYFALVNNHLVVRLGVGFSQELFKRLIGADDWDSLCFFTLDNKTMDFESRLLGKSISNKIRGFRCDCQQYLNRKKLDNIVTSFGRVKNIFLGNYLAGWKQYMRHFANTLPHETLYILDDGTDVIKINDERKNYLLRKACPKESDSSFWGLRQMWRQSCIRWDDKDANNINFFTAYGIEVGKGDCLIRNEYTYLREMVTRAMPSDEVFFLGQCLVEDGYIKEELYLEYLKKIKAYFAGENLFYIPHPRESIEMIDKIKGYLGFEIKCFNGPIEYEITVKGNMPKILASFFCSALQNCNIILGHNVRIKAFYLAPEHLVRFHEFVQSIYTYFENNTCESFEVVTL</sequence>
<dbReference type="EMBL" id="SRSD01000007">
    <property type="protein sequence ID" value="KAA0890499.1"/>
    <property type="molecule type" value="Genomic_DNA"/>
</dbReference>
<comment type="caution">
    <text evidence="1">The sequence shown here is derived from an EMBL/GenBank/DDBJ whole genome shotgun (WGS) entry which is preliminary data.</text>
</comment>
<evidence type="ECO:0000313" key="2">
    <source>
        <dbReference type="Proteomes" id="UP000324298"/>
    </source>
</evidence>
<gene>
    <name evidence="1" type="ORF">ET418_12645</name>
</gene>
<dbReference type="RefSeq" id="WP_149308017.1">
    <property type="nucleotide sequence ID" value="NZ_SRSD01000007.1"/>
</dbReference>